<accession>A0A7Z7VY16</accession>
<keyword evidence="6" id="KW-1185">Reference proteome</keyword>
<reference evidence="3 6" key="1">
    <citation type="submission" date="2018-01" db="EMBL/GenBank/DDBJ databases">
        <title>Complete genome sequence of Staphylococcus Scheliferi isolated from human.</title>
        <authorList>
            <person name="Abouelkhair M.A."/>
            <person name="Bemis D.A."/>
            <person name="Kania S.A."/>
        </authorList>
    </citation>
    <scope>NUCLEOTIDE SEQUENCE [LARGE SCALE GENOMIC DNA]</scope>
    <source>
        <strain evidence="3 6">ATCC 43808</strain>
    </source>
</reference>
<reference evidence="2 5" key="3">
    <citation type="submission" date="2020-11" db="EMBL/GenBank/DDBJ databases">
        <authorList>
            <consortium name="Pathogen Informatics"/>
        </authorList>
    </citation>
    <scope>NUCLEOTIDE SEQUENCE [LARGE SCALE GENOMIC DNA]</scope>
    <source>
        <strain evidence="2 5">NCTC12218</strain>
    </source>
</reference>
<dbReference type="EMBL" id="LR962863">
    <property type="protein sequence ID" value="CAD7360477.1"/>
    <property type="molecule type" value="Genomic_DNA"/>
</dbReference>
<feature type="transmembrane region" description="Helical" evidence="1">
    <location>
        <begin position="111"/>
        <end position="132"/>
    </location>
</feature>
<protein>
    <submittedName>
        <fullName evidence="4">Uncharacterized protein</fullName>
    </submittedName>
</protein>
<keyword evidence="1" id="KW-1133">Transmembrane helix</keyword>
<dbReference type="RefSeq" id="WP_016424460.1">
    <property type="nucleotide sequence ID" value="NZ_CABKRV010000001.1"/>
</dbReference>
<feature type="transmembrane region" description="Helical" evidence="1">
    <location>
        <begin position="7"/>
        <end position="25"/>
    </location>
</feature>
<evidence type="ECO:0000313" key="6">
    <source>
        <dbReference type="Proteomes" id="UP000572988"/>
    </source>
</evidence>
<name>A0A7Z7VY16_STASC</name>
<dbReference type="EMBL" id="POVK01000037">
    <property type="protein sequence ID" value="NHA34800.1"/>
    <property type="molecule type" value="Genomic_DNA"/>
</dbReference>
<evidence type="ECO:0000256" key="1">
    <source>
        <dbReference type="SAM" id="Phobius"/>
    </source>
</evidence>
<dbReference type="GeneID" id="93790795"/>
<reference evidence="4" key="2">
    <citation type="submission" date="2018-06" db="EMBL/GenBank/DDBJ databases">
        <authorList>
            <consortium name="Pathogen Informatics"/>
            <person name="Doyle S."/>
        </authorList>
    </citation>
    <scope>NUCLEOTIDE SEQUENCE [LARGE SCALE GENOMIC DNA]</scope>
    <source>
        <strain evidence="4">NCTC12218</strain>
    </source>
</reference>
<dbReference type="EMBL" id="UHEF01000001">
    <property type="protein sequence ID" value="SUM90050.1"/>
    <property type="molecule type" value="Genomic_DNA"/>
</dbReference>
<feature type="transmembrane region" description="Helical" evidence="1">
    <location>
        <begin position="31"/>
        <end position="50"/>
    </location>
</feature>
<feature type="transmembrane region" description="Helical" evidence="1">
    <location>
        <begin position="57"/>
        <end position="75"/>
    </location>
</feature>
<dbReference type="NCBIfam" id="NF038270">
    <property type="entry name" value="membran_MsaC"/>
    <property type="match status" value="1"/>
</dbReference>
<proteinExistence type="predicted"/>
<evidence type="ECO:0000313" key="3">
    <source>
        <dbReference type="EMBL" id="NHA34800.1"/>
    </source>
</evidence>
<dbReference type="AlphaFoldDB" id="A0A7Z7VY16"/>
<sequence length="139" mass="16028">MKMNYKAALFALFLNILFSILMFILKFNIGLMIMAFTIILVPVLINILSLFMSKESYNILTLLTMSVFNIAYYVISANTILNNSHFQIFACHYSYETNGSIMNLKEHSLSIPHLIVFFLLYFVLSLLCAKIYSKSLKLK</sequence>
<evidence type="ECO:0000313" key="5">
    <source>
        <dbReference type="Proteomes" id="UP000264146"/>
    </source>
</evidence>
<organism evidence="4">
    <name type="scientific">Staphylococcus schleiferi</name>
    <dbReference type="NCBI Taxonomy" id="1295"/>
    <lineage>
        <taxon>Bacteria</taxon>
        <taxon>Bacillati</taxon>
        <taxon>Bacillota</taxon>
        <taxon>Bacilli</taxon>
        <taxon>Bacillales</taxon>
        <taxon>Staphylococcaceae</taxon>
        <taxon>Staphylococcus</taxon>
    </lineage>
</organism>
<gene>
    <name evidence="3" type="ORF">C1O36_09995</name>
    <name evidence="4" type="ORF">NCTC12218_02153</name>
</gene>
<evidence type="ECO:0000313" key="4">
    <source>
        <dbReference type="EMBL" id="SUM90050.1"/>
    </source>
</evidence>
<evidence type="ECO:0000313" key="2">
    <source>
        <dbReference type="EMBL" id="CAD7360477.1"/>
    </source>
</evidence>
<dbReference type="Proteomes" id="UP000264146">
    <property type="component" value="Chromosome"/>
</dbReference>
<dbReference type="Proteomes" id="UP000572988">
    <property type="component" value="Unassembled WGS sequence"/>
</dbReference>
<keyword evidence="1" id="KW-0472">Membrane</keyword>
<keyword evidence="1" id="KW-0812">Transmembrane</keyword>